<keyword evidence="2" id="KW-0812">Transmembrane</keyword>
<dbReference type="CDD" id="cd00180">
    <property type="entry name" value="PKc"/>
    <property type="match status" value="1"/>
</dbReference>
<dbReference type="PANTHER" id="PTHR44329:SF214">
    <property type="entry name" value="PROTEIN KINASE DOMAIN-CONTAINING PROTEIN"/>
    <property type="match status" value="1"/>
</dbReference>
<dbReference type="InterPro" id="IPR011009">
    <property type="entry name" value="Kinase-like_dom_sf"/>
</dbReference>
<feature type="region of interest" description="Disordered" evidence="1">
    <location>
        <begin position="200"/>
        <end position="228"/>
    </location>
</feature>
<gene>
    <name evidence="5" type="primary">Aste57867_21336</name>
    <name evidence="4" type="ORF">As57867_021267</name>
    <name evidence="5" type="ORF">ASTE57867_21336</name>
</gene>
<evidence type="ECO:0000259" key="3">
    <source>
        <dbReference type="PROSITE" id="PS50011"/>
    </source>
</evidence>
<dbReference type="InterPro" id="IPR000719">
    <property type="entry name" value="Prot_kinase_dom"/>
</dbReference>
<name>A0A485LHB0_9STRA</name>
<dbReference type="InterPro" id="IPR032675">
    <property type="entry name" value="LRR_dom_sf"/>
</dbReference>
<reference evidence="5 6" key="1">
    <citation type="submission" date="2019-03" db="EMBL/GenBank/DDBJ databases">
        <authorList>
            <person name="Gaulin E."/>
            <person name="Dumas B."/>
        </authorList>
    </citation>
    <scope>NUCLEOTIDE SEQUENCE [LARGE SCALE GENOMIC DNA]</scope>
    <source>
        <strain evidence="5">CBS 568.67</strain>
    </source>
</reference>
<feature type="compositionally biased region" description="Low complexity" evidence="1">
    <location>
        <begin position="202"/>
        <end position="218"/>
    </location>
</feature>
<dbReference type="InterPro" id="IPR001245">
    <property type="entry name" value="Ser-Thr/Tyr_kinase_cat_dom"/>
</dbReference>
<dbReference type="Gene3D" id="3.80.10.10">
    <property type="entry name" value="Ribonuclease Inhibitor"/>
    <property type="match status" value="1"/>
</dbReference>
<dbReference type="Pfam" id="PF07714">
    <property type="entry name" value="PK_Tyr_Ser-Thr"/>
    <property type="match status" value="1"/>
</dbReference>
<protein>
    <submittedName>
        <fullName evidence="5">Aste57867_21336 protein</fullName>
    </submittedName>
</protein>
<reference evidence="4" key="2">
    <citation type="submission" date="2019-06" db="EMBL/GenBank/DDBJ databases">
        <title>Genomics analysis of Aphanomyces spp. identifies a new class of oomycete effector associated with host adaptation.</title>
        <authorList>
            <person name="Gaulin E."/>
        </authorList>
    </citation>
    <scope>NUCLEOTIDE SEQUENCE</scope>
    <source>
        <strain evidence="4">CBS 578.67</strain>
    </source>
</reference>
<dbReference type="OrthoDB" id="1668230at2759"/>
<evidence type="ECO:0000313" key="5">
    <source>
        <dbReference type="EMBL" id="VFT98008.1"/>
    </source>
</evidence>
<sequence length="567" mass="61165">MSSLPDCRRDAGGNVFTTTGCPVNASSACVLSPECHVLKQFETNPSFTDIAATAITFLESLPRNSINILFRRNGIKSVGDLSVDSLGTPSPATSLSLVEQDLTSFDNVRLPSSLQSLSLAGSPITSIRNTSFPTTLTSLDLSNLVLDTFDVDSSSYAVLSTLASFGQNYTSRVGHCARGVLQSIQQSAISLCVVPSFLGPDSSSSPSTTAAASLTITTRSDESSSPPARSTTITVLLICVLVVCLVVIAFLACMLRRRGLFPRESSFLQTPPKTTKRSSIAAAHDVRFDPAVASARLARSDLRCVRILTADGRAIVQFGYWKKDPVSIRQLQPKSAMASLDLFMDEVRTCLQVSHPHIVSCVGVAWSSATDMMIVSEHPDGGTLKAHMAQCGHTLEFKDTKWVLAHQIADALAYLHRHGICYRMLHADAVFLDADGHMKLANFGLHRRATGQGDAVALLWTHMTSIAPELLNGGDHSFESDVYALGILLCELDRGCSMQADFDMKGDDTLRGDVEKIVLGKFRPDLSAQCPEDIVNLIHACLQVNPAKRPKADAALQVLHEYRGVEV</sequence>
<organism evidence="5 6">
    <name type="scientific">Aphanomyces stellatus</name>
    <dbReference type="NCBI Taxonomy" id="120398"/>
    <lineage>
        <taxon>Eukaryota</taxon>
        <taxon>Sar</taxon>
        <taxon>Stramenopiles</taxon>
        <taxon>Oomycota</taxon>
        <taxon>Saprolegniomycetes</taxon>
        <taxon>Saprolegniales</taxon>
        <taxon>Verrucalvaceae</taxon>
        <taxon>Aphanomyces</taxon>
    </lineage>
</organism>
<dbReference type="GO" id="GO:0005524">
    <property type="term" value="F:ATP binding"/>
    <property type="evidence" value="ECO:0007669"/>
    <property type="project" value="InterPro"/>
</dbReference>
<dbReference type="GO" id="GO:0004674">
    <property type="term" value="F:protein serine/threonine kinase activity"/>
    <property type="evidence" value="ECO:0007669"/>
    <property type="project" value="TreeGrafter"/>
</dbReference>
<dbReference type="EMBL" id="CAADRA010006994">
    <property type="protein sequence ID" value="VFT98008.1"/>
    <property type="molecule type" value="Genomic_DNA"/>
</dbReference>
<dbReference type="Gene3D" id="3.30.200.20">
    <property type="entry name" value="Phosphorylase Kinase, domain 1"/>
    <property type="match status" value="1"/>
</dbReference>
<dbReference type="EMBL" id="VJMH01006968">
    <property type="protein sequence ID" value="KAF0686904.1"/>
    <property type="molecule type" value="Genomic_DNA"/>
</dbReference>
<feature type="domain" description="Protein kinase" evidence="3">
    <location>
        <begin position="302"/>
        <end position="563"/>
    </location>
</feature>
<dbReference type="SUPFAM" id="SSF52058">
    <property type="entry name" value="L domain-like"/>
    <property type="match status" value="1"/>
</dbReference>
<dbReference type="PANTHER" id="PTHR44329">
    <property type="entry name" value="SERINE/THREONINE-PROTEIN KINASE TNNI3K-RELATED"/>
    <property type="match status" value="1"/>
</dbReference>
<dbReference type="AlphaFoldDB" id="A0A485LHB0"/>
<evidence type="ECO:0000313" key="4">
    <source>
        <dbReference type="EMBL" id="KAF0686904.1"/>
    </source>
</evidence>
<dbReference type="Gene3D" id="1.10.510.10">
    <property type="entry name" value="Transferase(Phosphotransferase) domain 1"/>
    <property type="match status" value="1"/>
</dbReference>
<dbReference type="InterPro" id="IPR051681">
    <property type="entry name" value="Ser/Thr_Kinases-Pseudokinases"/>
</dbReference>
<keyword evidence="6" id="KW-1185">Reference proteome</keyword>
<keyword evidence="2" id="KW-0472">Membrane</keyword>
<dbReference type="Proteomes" id="UP000332933">
    <property type="component" value="Unassembled WGS sequence"/>
</dbReference>
<accession>A0A485LHB0</accession>
<dbReference type="SUPFAM" id="SSF56112">
    <property type="entry name" value="Protein kinase-like (PK-like)"/>
    <property type="match status" value="1"/>
</dbReference>
<evidence type="ECO:0000256" key="2">
    <source>
        <dbReference type="SAM" id="Phobius"/>
    </source>
</evidence>
<keyword evidence="2" id="KW-1133">Transmembrane helix</keyword>
<evidence type="ECO:0000313" key="6">
    <source>
        <dbReference type="Proteomes" id="UP000332933"/>
    </source>
</evidence>
<evidence type="ECO:0000256" key="1">
    <source>
        <dbReference type="SAM" id="MobiDB-lite"/>
    </source>
</evidence>
<dbReference type="PROSITE" id="PS50011">
    <property type="entry name" value="PROTEIN_KINASE_DOM"/>
    <property type="match status" value="1"/>
</dbReference>
<feature type="transmembrane region" description="Helical" evidence="2">
    <location>
        <begin position="233"/>
        <end position="255"/>
    </location>
</feature>
<proteinExistence type="predicted"/>